<keyword evidence="6 15" id="KW-0812">Transmembrane</keyword>
<comment type="pathway">
    <text evidence="3">Protein modification; protein ubiquitination.</text>
</comment>
<dbReference type="CDD" id="cd20336">
    <property type="entry name" value="Rcat_RBR"/>
    <property type="match status" value="1"/>
</dbReference>
<dbReference type="Pfam" id="PF01485">
    <property type="entry name" value="IBR"/>
    <property type="match status" value="1"/>
</dbReference>
<dbReference type="FunFam" id="1.20.120.1750:FF:000064">
    <property type="entry name" value="RBR-type E3 ubiquitin transferase"/>
    <property type="match status" value="1"/>
</dbReference>
<reference evidence="18" key="1">
    <citation type="submission" date="2021-01" db="EMBL/GenBank/DDBJ databases">
        <authorList>
            <consortium name="Genoscope - CEA"/>
            <person name="William W."/>
        </authorList>
    </citation>
    <scope>NUCLEOTIDE SEQUENCE</scope>
</reference>
<feature type="transmembrane region" description="Helical" evidence="15">
    <location>
        <begin position="476"/>
        <end position="499"/>
    </location>
</feature>
<dbReference type="InterPro" id="IPR044066">
    <property type="entry name" value="TRIAD_supradom"/>
</dbReference>
<dbReference type="GO" id="GO:0031090">
    <property type="term" value="C:organelle membrane"/>
    <property type="evidence" value="ECO:0007669"/>
    <property type="project" value="UniProtKB-ARBA"/>
</dbReference>
<evidence type="ECO:0000259" key="16">
    <source>
        <dbReference type="PROSITE" id="PS50089"/>
    </source>
</evidence>
<dbReference type="SMART" id="SM00647">
    <property type="entry name" value="IBR"/>
    <property type="match status" value="2"/>
</dbReference>
<evidence type="ECO:0000256" key="11">
    <source>
        <dbReference type="ARBA" id="ARBA00022833"/>
    </source>
</evidence>
<feature type="domain" description="RING-type" evidence="17">
    <location>
        <begin position="202"/>
        <end position="403"/>
    </location>
</feature>
<evidence type="ECO:0000256" key="1">
    <source>
        <dbReference type="ARBA" id="ARBA00001798"/>
    </source>
</evidence>
<dbReference type="InterPro" id="IPR017907">
    <property type="entry name" value="Znf_RING_CS"/>
</dbReference>
<dbReference type="Pfam" id="PF00097">
    <property type="entry name" value="zf-C3HC4"/>
    <property type="match status" value="1"/>
</dbReference>
<keyword evidence="12 15" id="KW-1133">Transmembrane helix</keyword>
<name>A0A8S1X3V2_9CILI</name>
<evidence type="ECO:0000256" key="9">
    <source>
        <dbReference type="ARBA" id="ARBA00022771"/>
    </source>
</evidence>
<evidence type="ECO:0000256" key="15">
    <source>
        <dbReference type="SAM" id="Phobius"/>
    </source>
</evidence>
<dbReference type="InterPro" id="IPR031127">
    <property type="entry name" value="E3_UB_ligase_RBR"/>
</dbReference>
<dbReference type="PROSITE" id="PS00518">
    <property type="entry name" value="ZF_RING_1"/>
    <property type="match status" value="1"/>
</dbReference>
<evidence type="ECO:0000256" key="13">
    <source>
        <dbReference type="ARBA" id="ARBA00023136"/>
    </source>
</evidence>
<evidence type="ECO:0000256" key="10">
    <source>
        <dbReference type="ARBA" id="ARBA00022786"/>
    </source>
</evidence>
<keyword evidence="7" id="KW-0479">Metal-binding</keyword>
<dbReference type="Proteomes" id="UP000689195">
    <property type="component" value="Unassembled WGS sequence"/>
</dbReference>
<evidence type="ECO:0000256" key="3">
    <source>
        <dbReference type="ARBA" id="ARBA00004906"/>
    </source>
</evidence>
<evidence type="ECO:0000256" key="6">
    <source>
        <dbReference type="ARBA" id="ARBA00022692"/>
    </source>
</evidence>
<dbReference type="GO" id="GO:0005737">
    <property type="term" value="C:cytoplasm"/>
    <property type="evidence" value="ECO:0007669"/>
    <property type="project" value="UniProtKB-ARBA"/>
</dbReference>
<comment type="subcellular location">
    <subcellularLocation>
        <location evidence="2">Membrane</location>
        <topology evidence="2">Single-pass membrane protein</topology>
    </subcellularLocation>
</comment>
<dbReference type="GO" id="GO:0008270">
    <property type="term" value="F:zinc ion binding"/>
    <property type="evidence" value="ECO:0007669"/>
    <property type="project" value="UniProtKB-KW"/>
</dbReference>
<keyword evidence="10" id="KW-0833">Ubl conjugation pathway</keyword>
<accession>A0A8S1X3V2</accession>
<dbReference type="SMART" id="SM00184">
    <property type="entry name" value="RING"/>
    <property type="match status" value="2"/>
</dbReference>
<dbReference type="PROSITE" id="PS51873">
    <property type="entry name" value="TRIAD"/>
    <property type="match status" value="1"/>
</dbReference>
<evidence type="ECO:0000256" key="2">
    <source>
        <dbReference type="ARBA" id="ARBA00004167"/>
    </source>
</evidence>
<sequence length="516" mass="60619">MLPTNKINQEETMLAISQRESQLQNQKQNNIEDQDNQVSSNLNCNDNIINFNDNDIIQICKFDYEDQTIQQHSHQVETQLKEGVNENQFENQKNDLDSASYSHLQIADEKNDYNTKRLDSQEVVQKDDIHIQIDIPQNIIKQSNSQKSISLIKFDDNSDARISARIEQKPIAHYILIPAYQRKQNFEENNPQEDLNIQQDDQNENCPICRANFEKIVKLLECEHMFCESCYKEYLEDRIKIAKINNIPCLQEGCSTIFSENIIKSLVSEQKFQQYLIFKRKYEIENDPNKKWCPAKGCDRFIEKDPRTNLIQCQCGQLICFNCGQIAHQGMLCEDAIQGDFKLALAKYLIKYCPKCKSHIQKNAGCNHMTCTNCLFQFCWVCLQPYHQYHYRYWSYRGCAIWSNGRFKTTEVIKNPDKMRKIYFVPRVILYIFRGPLLIVKLTLKAACKSIVKPFVQLNKKMCKSQQPKLCLLKCIYFLLAELLILLIVILVFPFYFLFYQCAKEIKWLSIKGCAY</sequence>
<dbReference type="OrthoDB" id="298931at2759"/>
<protein>
    <recommendedName>
        <fullName evidence="4">RBR-type E3 ubiquitin transferase</fullName>
        <ecNumber evidence="4">2.3.2.31</ecNumber>
    </recommendedName>
</protein>
<keyword evidence="19" id="KW-1185">Reference proteome</keyword>
<organism evidence="18 19">
    <name type="scientific">Paramecium pentaurelia</name>
    <dbReference type="NCBI Taxonomy" id="43138"/>
    <lineage>
        <taxon>Eukaryota</taxon>
        <taxon>Sar</taxon>
        <taxon>Alveolata</taxon>
        <taxon>Ciliophora</taxon>
        <taxon>Intramacronucleata</taxon>
        <taxon>Oligohymenophorea</taxon>
        <taxon>Peniculida</taxon>
        <taxon>Parameciidae</taxon>
        <taxon>Paramecium</taxon>
    </lineage>
</organism>
<dbReference type="InterPro" id="IPR001841">
    <property type="entry name" value="Znf_RING"/>
</dbReference>
<proteinExistence type="predicted"/>
<keyword evidence="9 14" id="KW-0863">Zinc-finger</keyword>
<feature type="domain" description="RING-type" evidence="16">
    <location>
        <begin position="206"/>
        <end position="249"/>
    </location>
</feature>
<dbReference type="InterPro" id="IPR002867">
    <property type="entry name" value="IBR_dom"/>
</dbReference>
<dbReference type="PANTHER" id="PTHR11685">
    <property type="entry name" value="RBR FAMILY RING FINGER AND IBR DOMAIN-CONTAINING"/>
    <property type="match status" value="1"/>
</dbReference>
<dbReference type="EC" id="2.3.2.31" evidence="4"/>
<evidence type="ECO:0000256" key="12">
    <source>
        <dbReference type="ARBA" id="ARBA00022989"/>
    </source>
</evidence>
<comment type="catalytic activity">
    <reaction evidence="1">
        <text>[E2 ubiquitin-conjugating enzyme]-S-ubiquitinyl-L-cysteine + [acceptor protein]-L-lysine = [E2 ubiquitin-conjugating enzyme]-L-cysteine + [acceptor protein]-N(6)-ubiquitinyl-L-lysine.</text>
        <dbReference type="EC" id="2.3.2.31"/>
    </reaction>
</comment>
<dbReference type="InterPro" id="IPR018957">
    <property type="entry name" value="Znf_C3HC4_RING-type"/>
</dbReference>
<evidence type="ECO:0000313" key="18">
    <source>
        <dbReference type="EMBL" id="CAD8195667.1"/>
    </source>
</evidence>
<evidence type="ECO:0000259" key="17">
    <source>
        <dbReference type="PROSITE" id="PS51873"/>
    </source>
</evidence>
<gene>
    <name evidence="18" type="ORF">PPENT_87.1.T1100063</name>
</gene>
<dbReference type="GO" id="GO:0016567">
    <property type="term" value="P:protein ubiquitination"/>
    <property type="evidence" value="ECO:0007669"/>
    <property type="project" value="InterPro"/>
</dbReference>
<comment type="caution">
    <text evidence="18">The sequence shown here is derived from an EMBL/GenBank/DDBJ whole genome shotgun (WGS) entry which is preliminary data.</text>
</comment>
<evidence type="ECO:0000256" key="7">
    <source>
        <dbReference type="ARBA" id="ARBA00022723"/>
    </source>
</evidence>
<dbReference type="Pfam" id="PF22191">
    <property type="entry name" value="IBR_1"/>
    <property type="match status" value="1"/>
</dbReference>
<dbReference type="GO" id="GO:0061630">
    <property type="term" value="F:ubiquitin protein ligase activity"/>
    <property type="evidence" value="ECO:0007669"/>
    <property type="project" value="UniProtKB-EC"/>
</dbReference>
<evidence type="ECO:0000256" key="14">
    <source>
        <dbReference type="PROSITE-ProRule" id="PRU00175"/>
    </source>
</evidence>
<keyword evidence="8" id="KW-0677">Repeat</keyword>
<evidence type="ECO:0000256" key="5">
    <source>
        <dbReference type="ARBA" id="ARBA00022679"/>
    </source>
</evidence>
<dbReference type="PROSITE" id="PS50089">
    <property type="entry name" value="ZF_RING_2"/>
    <property type="match status" value="1"/>
</dbReference>
<keyword evidence="5" id="KW-0808">Transferase</keyword>
<keyword evidence="11" id="KW-0862">Zinc</keyword>
<evidence type="ECO:0000313" key="19">
    <source>
        <dbReference type="Proteomes" id="UP000689195"/>
    </source>
</evidence>
<keyword evidence="13 15" id="KW-0472">Membrane</keyword>
<evidence type="ECO:0000256" key="8">
    <source>
        <dbReference type="ARBA" id="ARBA00022737"/>
    </source>
</evidence>
<dbReference type="FunFam" id="3.30.40.10:FF:000051">
    <property type="entry name" value="RBR-type E3 ubiquitin transferase"/>
    <property type="match status" value="1"/>
</dbReference>
<dbReference type="EMBL" id="CAJJDO010000110">
    <property type="protein sequence ID" value="CAD8195667.1"/>
    <property type="molecule type" value="Genomic_DNA"/>
</dbReference>
<dbReference type="AlphaFoldDB" id="A0A8S1X3V2"/>
<evidence type="ECO:0000256" key="4">
    <source>
        <dbReference type="ARBA" id="ARBA00012251"/>
    </source>
</evidence>